<keyword evidence="2" id="KW-1133">Transmembrane helix</keyword>
<organism evidence="4 5">
    <name type="scientific">Durusdinium trenchii</name>
    <dbReference type="NCBI Taxonomy" id="1381693"/>
    <lineage>
        <taxon>Eukaryota</taxon>
        <taxon>Sar</taxon>
        <taxon>Alveolata</taxon>
        <taxon>Dinophyceae</taxon>
        <taxon>Suessiales</taxon>
        <taxon>Symbiodiniaceae</taxon>
        <taxon>Durusdinium</taxon>
    </lineage>
</organism>
<evidence type="ECO:0000313" key="5">
    <source>
        <dbReference type="Proteomes" id="UP001642464"/>
    </source>
</evidence>
<feature type="region of interest" description="Disordered" evidence="1">
    <location>
        <begin position="220"/>
        <end position="267"/>
    </location>
</feature>
<evidence type="ECO:0000256" key="1">
    <source>
        <dbReference type="SAM" id="MobiDB-lite"/>
    </source>
</evidence>
<name>A0ABP0MNG9_9DINO</name>
<feature type="compositionally biased region" description="Basic and acidic residues" evidence="1">
    <location>
        <begin position="87"/>
        <end position="98"/>
    </location>
</feature>
<reference evidence="4 5" key="1">
    <citation type="submission" date="2024-02" db="EMBL/GenBank/DDBJ databases">
        <authorList>
            <person name="Chen Y."/>
            <person name="Shah S."/>
            <person name="Dougan E. K."/>
            <person name="Thang M."/>
            <person name="Chan C."/>
        </authorList>
    </citation>
    <scope>NUCLEOTIDE SEQUENCE [LARGE SCALE GENOMIC DNA]</scope>
</reference>
<feature type="compositionally biased region" description="Basic and acidic residues" evidence="1">
    <location>
        <begin position="60"/>
        <end position="73"/>
    </location>
</feature>
<comment type="caution">
    <text evidence="4">The sequence shown here is derived from an EMBL/GenBank/DDBJ whole genome shotgun (WGS) entry which is preliminary data.</text>
</comment>
<protein>
    <submittedName>
        <fullName evidence="4">Retrovirus-related Pol polyprotein from transposon TNT 1-94</fullName>
    </submittedName>
</protein>
<feature type="compositionally biased region" description="Low complexity" evidence="1">
    <location>
        <begin position="151"/>
        <end position="170"/>
    </location>
</feature>
<dbReference type="EMBL" id="CAXAMM010023069">
    <property type="protein sequence ID" value="CAK9053036.1"/>
    <property type="molecule type" value="Genomic_DNA"/>
</dbReference>
<accession>A0ABP0MNG9</accession>
<dbReference type="InterPro" id="IPR008160">
    <property type="entry name" value="Collagen"/>
</dbReference>
<gene>
    <name evidence="4" type="ORF">SCF082_LOCUS28948</name>
</gene>
<feature type="compositionally biased region" description="Basic residues" evidence="1">
    <location>
        <begin position="74"/>
        <end position="86"/>
    </location>
</feature>
<feature type="compositionally biased region" description="Acidic residues" evidence="1">
    <location>
        <begin position="233"/>
        <end position="267"/>
    </location>
</feature>
<feature type="compositionally biased region" description="Basic and acidic residues" evidence="1">
    <location>
        <begin position="220"/>
        <end position="232"/>
    </location>
</feature>
<feature type="chain" id="PRO_5046138664" evidence="3">
    <location>
        <begin position="26"/>
        <end position="267"/>
    </location>
</feature>
<feature type="region of interest" description="Disordered" evidence="1">
    <location>
        <begin position="118"/>
        <end position="193"/>
    </location>
</feature>
<proteinExistence type="predicted"/>
<keyword evidence="2" id="KW-0812">Transmembrane</keyword>
<evidence type="ECO:0000256" key="3">
    <source>
        <dbReference type="SAM" id="SignalP"/>
    </source>
</evidence>
<feature type="transmembrane region" description="Helical" evidence="2">
    <location>
        <begin position="192"/>
        <end position="216"/>
    </location>
</feature>
<keyword evidence="2" id="KW-0472">Membrane</keyword>
<feature type="region of interest" description="Disordered" evidence="1">
    <location>
        <begin position="48"/>
        <end position="102"/>
    </location>
</feature>
<sequence>MSSFSPFGVSMFVMIWWAILWKAMALELTNDEAWVSIDSAGNLEHHRYGEEEQAELPEVETGRMGDLETESRLMRRSSRSSSRSKHARDQVKQARPDILEEVPMAQLRELGEEWRNSLMSNSSGSGDFRWGSGGLTQGAAGPKGEKGIKGKTGPNGKQGPQGPKGDQGAQGEKGPVGELGPIQDMKPPPEGLASASAVGALIFFNLVSAGIVYAVASGQMEKKGGGEGKSMEEAPEEGEEGAFEEGNPEEALPEEGAEEAEGEEAQG</sequence>
<feature type="signal peptide" evidence="3">
    <location>
        <begin position="1"/>
        <end position="25"/>
    </location>
</feature>
<evidence type="ECO:0000313" key="4">
    <source>
        <dbReference type="EMBL" id="CAK9053036.1"/>
    </source>
</evidence>
<evidence type="ECO:0000256" key="2">
    <source>
        <dbReference type="SAM" id="Phobius"/>
    </source>
</evidence>
<keyword evidence="3" id="KW-0732">Signal</keyword>
<dbReference type="Proteomes" id="UP001642464">
    <property type="component" value="Unassembled WGS sequence"/>
</dbReference>
<dbReference type="Pfam" id="PF01391">
    <property type="entry name" value="Collagen"/>
    <property type="match status" value="1"/>
</dbReference>
<keyword evidence="5" id="KW-1185">Reference proteome</keyword>